<dbReference type="PATRIC" id="fig|1263832.3.peg.530"/>
<name>W0R3N5_BIBTR</name>
<gene>
    <name evidence="2" type="ORF">F544_5320</name>
</gene>
<evidence type="ECO:0000313" key="3">
    <source>
        <dbReference type="Proteomes" id="UP000019086"/>
    </source>
</evidence>
<dbReference type="EMBL" id="CP006956">
    <property type="protein sequence ID" value="AHG85764.1"/>
    <property type="molecule type" value="Genomic_DNA"/>
</dbReference>
<feature type="compositionally biased region" description="Low complexity" evidence="1">
    <location>
        <begin position="21"/>
        <end position="32"/>
    </location>
</feature>
<reference evidence="2 3" key="1">
    <citation type="submission" date="2013-12" db="EMBL/GenBank/DDBJ databases">
        <title>Annotation of the Bibersteinia trehalosi USDA-ARS-USMARC-190 complete genome.</title>
        <authorList>
            <person name="Harhay G.P."/>
            <person name="McVey S."/>
            <person name="Clawson M.L."/>
            <person name="Bono J."/>
            <person name="Heaton M.P."/>
            <person name="Chitko-Mckown C.G."/>
            <person name="Harhay D.M."/>
            <person name="Smith T.P.L."/>
        </authorList>
    </citation>
    <scope>NUCLEOTIDE SEQUENCE [LARGE SCALE GENOMIC DNA]</scope>
    <source>
        <strain evidence="2 3">USDA-ARS-USMARC-190</strain>
    </source>
</reference>
<protein>
    <submittedName>
        <fullName evidence="2">Uncharacterized protein</fullName>
    </submittedName>
</protein>
<dbReference type="HOGENOM" id="CLU_3285569_0_0_6"/>
<evidence type="ECO:0000313" key="2">
    <source>
        <dbReference type="EMBL" id="AHG85764.1"/>
    </source>
</evidence>
<dbReference type="Proteomes" id="UP000019086">
    <property type="component" value="Chromosome"/>
</dbReference>
<dbReference type="KEGG" id="btra:F544_5320"/>
<organism evidence="2 3">
    <name type="scientific">Bibersteinia trehalosi USDA-ARS-USMARC-190</name>
    <dbReference type="NCBI Taxonomy" id="1263832"/>
    <lineage>
        <taxon>Bacteria</taxon>
        <taxon>Pseudomonadati</taxon>
        <taxon>Pseudomonadota</taxon>
        <taxon>Gammaproteobacteria</taxon>
        <taxon>Pasteurellales</taxon>
        <taxon>Pasteurellaceae</taxon>
        <taxon>Bibersteinia</taxon>
    </lineage>
</organism>
<proteinExistence type="predicted"/>
<sequence>MLGTSGQVLPKTCKKPTALISSPVSPLVQSPQRDQSHFAE</sequence>
<accession>W0R3N5</accession>
<feature type="region of interest" description="Disordered" evidence="1">
    <location>
        <begin position="1"/>
        <end position="40"/>
    </location>
</feature>
<dbReference type="AlphaFoldDB" id="W0R3N5"/>
<evidence type="ECO:0000256" key="1">
    <source>
        <dbReference type="SAM" id="MobiDB-lite"/>
    </source>
</evidence>